<dbReference type="OrthoDB" id="3945418at2759"/>
<evidence type="ECO:0000256" key="9">
    <source>
        <dbReference type="RuleBase" id="RU000461"/>
    </source>
</evidence>
<dbReference type="GO" id="GO:0004497">
    <property type="term" value="F:monooxygenase activity"/>
    <property type="evidence" value="ECO:0007669"/>
    <property type="project" value="UniProtKB-KW"/>
</dbReference>
<dbReference type="InterPro" id="IPR002403">
    <property type="entry name" value="Cyt_P450_E_grp-IV"/>
</dbReference>
<evidence type="ECO:0000256" key="1">
    <source>
        <dbReference type="ARBA" id="ARBA00001971"/>
    </source>
</evidence>
<evidence type="ECO:0000256" key="6">
    <source>
        <dbReference type="ARBA" id="ARBA00023004"/>
    </source>
</evidence>
<dbReference type="PANTHER" id="PTHR24279:SF120">
    <property type="entry name" value="CYTOCHROME P450"/>
    <property type="match status" value="1"/>
</dbReference>
<organism evidence="10 11">
    <name type="scientific">Elysia chlorotica</name>
    <name type="common">Eastern emerald elysia</name>
    <name type="synonym">Sea slug</name>
    <dbReference type="NCBI Taxonomy" id="188477"/>
    <lineage>
        <taxon>Eukaryota</taxon>
        <taxon>Metazoa</taxon>
        <taxon>Spiralia</taxon>
        <taxon>Lophotrochozoa</taxon>
        <taxon>Mollusca</taxon>
        <taxon>Gastropoda</taxon>
        <taxon>Heterobranchia</taxon>
        <taxon>Euthyneura</taxon>
        <taxon>Panpulmonata</taxon>
        <taxon>Sacoglossa</taxon>
        <taxon>Placobranchoidea</taxon>
        <taxon>Plakobranchidae</taxon>
        <taxon>Elysia</taxon>
    </lineage>
</organism>
<evidence type="ECO:0000256" key="2">
    <source>
        <dbReference type="ARBA" id="ARBA00010617"/>
    </source>
</evidence>
<dbReference type="SUPFAM" id="SSF48264">
    <property type="entry name" value="Cytochrome P450"/>
    <property type="match status" value="1"/>
</dbReference>
<dbReference type="PANTHER" id="PTHR24279">
    <property type="entry name" value="CYTOCHROME P450"/>
    <property type="match status" value="1"/>
</dbReference>
<keyword evidence="5 9" id="KW-0560">Oxidoreductase</keyword>
<dbReference type="GO" id="GO:0020037">
    <property type="term" value="F:heme binding"/>
    <property type="evidence" value="ECO:0007669"/>
    <property type="project" value="InterPro"/>
</dbReference>
<feature type="binding site" description="axial binding residue" evidence="8">
    <location>
        <position position="169"/>
    </location>
    <ligand>
        <name>heme</name>
        <dbReference type="ChEBI" id="CHEBI:30413"/>
    </ligand>
    <ligandPart>
        <name>Fe</name>
        <dbReference type="ChEBI" id="CHEBI:18248"/>
    </ligandPart>
</feature>
<keyword evidence="7 9" id="KW-0503">Monooxygenase</keyword>
<comment type="caution">
    <text evidence="10">The sequence shown here is derived from an EMBL/GenBank/DDBJ whole genome shotgun (WGS) entry which is preliminary data.</text>
</comment>
<dbReference type="AlphaFoldDB" id="A0A3S0ZSK4"/>
<keyword evidence="11" id="KW-1185">Reference proteome</keyword>
<dbReference type="STRING" id="188477.A0A3S0ZSK4"/>
<evidence type="ECO:0008006" key="12">
    <source>
        <dbReference type="Google" id="ProtNLM"/>
    </source>
</evidence>
<accession>A0A3S0ZSK4</accession>
<dbReference type="Pfam" id="PF00067">
    <property type="entry name" value="p450"/>
    <property type="match status" value="1"/>
</dbReference>
<dbReference type="GO" id="GO:0005506">
    <property type="term" value="F:iron ion binding"/>
    <property type="evidence" value="ECO:0007669"/>
    <property type="project" value="InterPro"/>
</dbReference>
<dbReference type="Proteomes" id="UP000271974">
    <property type="component" value="Unassembled WGS sequence"/>
</dbReference>
<evidence type="ECO:0000256" key="8">
    <source>
        <dbReference type="PIRSR" id="PIRSR602403-1"/>
    </source>
</evidence>
<evidence type="ECO:0000256" key="5">
    <source>
        <dbReference type="ARBA" id="ARBA00023002"/>
    </source>
</evidence>
<evidence type="ECO:0000313" key="11">
    <source>
        <dbReference type="Proteomes" id="UP000271974"/>
    </source>
</evidence>
<feature type="non-terminal residue" evidence="10">
    <location>
        <position position="1"/>
    </location>
</feature>
<dbReference type="InterPro" id="IPR001128">
    <property type="entry name" value="Cyt_P450"/>
</dbReference>
<dbReference type="PRINTS" id="PR00385">
    <property type="entry name" value="P450"/>
</dbReference>
<dbReference type="PROSITE" id="PS00086">
    <property type="entry name" value="CYTOCHROME_P450"/>
    <property type="match status" value="1"/>
</dbReference>
<protein>
    <recommendedName>
        <fullName evidence="12">Cytochrome P450</fullName>
    </recommendedName>
</protein>
<evidence type="ECO:0000256" key="7">
    <source>
        <dbReference type="ARBA" id="ARBA00023033"/>
    </source>
</evidence>
<dbReference type="InterPro" id="IPR017972">
    <property type="entry name" value="Cyt_P450_CS"/>
</dbReference>
<keyword evidence="4 8" id="KW-0479">Metal-binding</keyword>
<keyword evidence="3 8" id="KW-0349">Heme</keyword>
<keyword evidence="6 8" id="KW-0408">Iron</keyword>
<evidence type="ECO:0000313" key="10">
    <source>
        <dbReference type="EMBL" id="RUS81708.1"/>
    </source>
</evidence>
<sequence length="225" mass="25831">NLLFSLLNDPNLDFEDIRNLTNTLYVAGTDSTAKSLQVFFYNLATNPDKQDRLHREIMEVIGPDQPLTPEALARMPYLKAAMKESFRMMFPNMGISRFLPKDVVLSGYRVPAGTQILICSTSVSKAYFERPDQYLPERWLRAHDGKRLDSATPIHPMAALPFGYGPRNCIGRRFAEQEMYIATVKVLQRLRVGVRPESEGMRFTYSIFVEPEKPIAFTFSKRERN</sequence>
<comment type="cofactor">
    <cofactor evidence="1 8">
        <name>heme</name>
        <dbReference type="ChEBI" id="CHEBI:30413"/>
    </cofactor>
</comment>
<dbReference type="EMBL" id="RQTK01000323">
    <property type="protein sequence ID" value="RUS81708.1"/>
    <property type="molecule type" value="Genomic_DNA"/>
</dbReference>
<dbReference type="Gene3D" id="1.10.630.10">
    <property type="entry name" value="Cytochrome P450"/>
    <property type="match status" value="1"/>
</dbReference>
<dbReference type="InterPro" id="IPR036396">
    <property type="entry name" value="Cyt_P450_sf"/>
</dbReference>
<dbReference type="GO" id="GO:0016705">
    <property type="term" value="F:oxidoreductase activity, acting on paired donors, with incorporation or reduction of molecular oxygen"/>
    <property type="evidence" value="ECO:0007669"/>
    <property type="project" value="InterPro"/>
</dbReference>
<dbReference type="PRINTS" id="PR00465">
    <property type="entry name" value="EP450IV"/>
</dbReference>
<evidence type="ECO:0000256" key="3">
    <source>
        <dbReference type="ARBA" id="ARBA00022617"/>
    </source>
</evidence>
<reference evidence="10 11" key="1">
    <citation type="submission" date="2019-01" db="EMBL/GenBank/DDBJ databases">
        <title>A draft genome assembly of the solar-powered sea slug Elysia chlorotica.</title>
        <authorList>
            <person name="Cai H."/>
            <person name="Li Q."/>
            <person name="Fang X."/>
            <person name="Li J."/>
            <person name="Curtis N.E."/>
            <person name="Altenburger A."/>
            <person name="Shibata T."/>
            <person name="Feng M."/>
            <person name="Maeda T."/>
            <person name="Schwartz J.A."/>
            <person name="Shigenobu S."/>
            <person name="Lundholm N."/>
            <person name="Nishiyama T."/>
            <person name="Yang H."/>
            <person name="Hasebe M."/>
            <person name="Li S."/>
            <person name="Pierce S.K."/>
            <person name="Wang J."/>
        </authorList>
    </citation>
    <scope>NUCLEOTIDE SEQUENCE [LARGE SCALE GENOMIC DNA]</scope>
    <source>
        <strain evidence="10">EC2010</strain>
        <tissue evidence="10">Whole organism of an adult</tissue>
    </source>
</reference>
<proteinExistence type="inferred from homology"/>
<gene>
    <name evidence="10" type="ORF">EGW08_010515</name>
</gene>
<dbReference type="InterPro" id="IPR050479">
    <property type="entry name" value="CYP11_CYP27_families"/>
</dbReference>
<evidence type="ECO:0000256" key="4">
    <source>
        <dbReference type="ARBA" id="ARBA00022723"/>
    </source>
</evidence>
<name>A0A3S0ZSK4_ELYCH</name>
<comment type="similarity">
    <text evidence="2 9">Belongs to the cytochrome P450 family.</text>
</comment>